<dbReference type="PANTHER" id="PTHR22767">
    <property type="entry name" value="N-TERMINAL ACETYLTRANSFERASE-RELATED"/>
    <property type="match status" value="1"/>
</dbReference>
<dbReference type="Pfam" id="PF09797">
    <property type="entry name" value="NatB_MDM20"/>
    <property type="match status" value="1"/>
</dbReference>
<dbReference type="eggNOG" id="KOG2053">
    <property type="taxonomic scope" value="Eukaryota"/>
</dbReference>
<proteinExistence type="inferred from homology"/>
<dbReference type="WBParaSite" id="Csp11.Scaffold629.g14448.t1">
    <property type="protein sequence ID" value="Csp11.Scaffold629.g14448.t1"/>
    <property type="gene ID" value="Csp11.Scaffold629.g14448"/>
</dbReference>
<evidence type="ECO:0000256" key="3">
    <source>
        <dbReference type="ARBA" id="ARBA00029872"/>
    </source>
</evidence>
<evidence type="ECO:0000313" key="5">
    <source>
        <dbReference type="WBParaSite" id="Csp11.Scaffold629.g14448.t1"/>
    </source>
</evidence>
<dbReference type="Proteomes" id="UP000095282">
    <property type="component" value="Unplaced"/>
</dbReference>
<organism evidence="4 5">
    <name type="scientific">Caenorhabditis tropicalis</name>
    <dbReference type="NCBI Taxonomy" id="1561998"/>
    <lineage>
        <taxon>Eukaryota</taxon>
        <taxon>Metazoa</taxon>
        <taxon>Ecdysozoa</taxon>
        <taxon>Nematoda</taxon>
        <taxon>Chromadorea</taxon>
        <taxon>Rhabditida</taxon>
        <taxon>Rhabditina</taxon>
        <taxon>Rhabditomorpha</taxon>
        <taxon>Rhabditoidea</taxon>
        <taxon>Rhabditidae</taxon>
        <taxon>Peloderinae</taxon>
        <taxon>Caenorhabditis</taxon>
    </lineage>
</organism>
<dbReference type="GO" id="GO:0031416">
    <property type="term" value="C:NatB complex"/>
    <property type="evidence" value="ECO:0007669"/>
    <property type="project" value="TreeGrafter"/>
</dbReference>
<dbReference type="SUPFAM" id="SSF48452">
    <property type="entry name" value="TPR-like"/>
    <property type="match status" value="1"/>
</dbReference>
<accession>A0A1I7U3E3</accession>
<dbReference type="AlphaFoldDB" id="A0A1I7U3E3"/>
<dbReference type="InterPro" id="IPR011990">
    <property type="entry name" value="TPR-like_helical_dom_sf"/>
</dbReference>
<dbReference type="Gene3D" id="1.25.40.1040">
    <property type="match status" value="1"/>
</dbReference>
<evidence type="ECO:0000313" key="4">
    <source>
        <dbReference type="Proteomes" id="UP000095282"/>
    </source>
</evidence>
<keyword evidence="4" id="KW-1185">Reference proteome</keyword>
<comment type="similarity">
    <text evidence="1">Belongs to the MDM20/NAA25 family.</text>
</comment>
<name>A0A1I7U3E3_9PELO</name>
<keyword evidence="2" id="KW-0802">TPR repeat</keyword>
<sequence>MSKAELTVLERRLRPIYDGLDSQNYKKALAEIEKVLRKHPNTNAAKVLKALTLIRLDRTVEAMEILDAIDVPGAHHDELTLQAFIHCYKDSNQFKKVVTLYERAIQVDPSEQNLTQLFMAYSRERMYKEQQKIGLRLFKDFGQAPYYYWSVMSLILQANENPELGKKMLLPLADKMCQTQIKKAGYSEGSSAELEIQLLILEGQEKWKECAEFVDMPQAAALPLAPYNLVEKGMEYYMKAGEFEKVYDLATEAVQKLPDNWNLWKLIVETTIKQVEKLIDSEKKDDIEIMHSHVKKLGELIEKVQQTVNYKCRSPYIVSLFSMQSFGKMDKKIPDLEDFTPILGTRVEKMLQYVEHFYKKPVCYTDLQMFLHDMSAEEKNDFLEGLSTWINKVSTADEVPGDESKVWAIILTERCRRALGQNEKMSPAELRSLFQQFIAQIAAKDRGEHAQGVLANFATAHLWEAYRKEIKLLNHDLEKFYEMILLLEFIASTNQTDPLCKLSLLRAYADLCATGRITALQKSLDIKAIQLDTLGHMTFPVFETSGRFNLAIIQNTQLCMMYEQADKEIQDCIAQAYRNGKFSAIARMTAVSNKMKNSAQKTACEVMNRYLSAIFVLDDLDQIIVTLWGDDDPIGEKRIDWTQLQDTRDFNALPYTETPEYDNLLDDMKRRTFKELIDISELRSCMCRAMGAVGRILHENMDPRLARIQLKVTVMEFRKHLEYCYTEYPSILIPSKLPQSPAPLHLSQWVNSGGPQMILDYLEAAVELVDILDRGEHPEKTLIGSRTEMATKLIKLIDVQPKRTEGEPLPPFWIVDPIIKSSRALQTLATVQIVLRLLEQIVIKLAKNVPTAVPESGKGKGKKRKNS</sequence>
<reference evidence="5" key="1">
    <citation type="submission" date="2016-11" db="UniProtKB">
        <authorList>
            <consortium name="WormBaseParasite"/>
        </authorList>
    </citation>
    <scope>IDENTIFICATION</scope>
</reference>
<dbReference type="PANTHER" id="PTHR22767:SF3">
    <property type="entry name" value="N-ALPHA-ACETYLTRANSFERASE 25, NATB AUXILIARY SUBUNIT"/>
    <property type="match status" value="1"/>
</dbReference>
<evidence type="ECO:0000256" key="1">
    <source>
        <dbReference type="ARBA" id="ARBA00006298"/>
    </source>
</evidence>
<dbReference type="InterPro" id="IPR019183">
    <property type="entry name" value="NAA25_NatB_aux_su"/>
</dbReference>
<dbReference type="FunFam" id="1.25.40.1040:FF:000021">
    <property type="entry name" value="N-terminal acetyltransferase B complex subunit NAA25 homolog"/>
    <property type="match status" value="1"/>
</dbReference>
<evidence type="ECO:0000256" key="2">
    <source>
        <dbReference type="ARBA" id="ARBA00022803"/>
    </source>
</evidence>
<dbReference type="STRING" id="1561998.A0A1I7U3E3"/>
<protein>
    <recommendedName>
        <fullName evidence="3">N-terminal acetyltransferase B complex subunit MDM20 homolog</fullName>
    </recommendedName>
</protein>